<keyword evidence="8" id="KW-1185">Reference proteome</keyword>
<feature type="transmembrane region" description="Helical" evidence="6">
    <location>
        <begin position="98"/>
        <end position="118"/>
    </location>
</feature>
<evidence type="ECO:0000256" key="3">
    <source>
        <dbReference type="ARBA" id="ARBA00022692"/>
    </source>
</evidence>
<accession>A0A4Q9KE69</accession>
<keyword evidence="5 6" id="KW-0472">Membrane</keyword>
<keyword evidence="4 6" id="KW-1133">Transmembrane helix</keyword>
<feature type="transmembrane region" description="Helical" evidence="6">
    <location>
        <begin position="344"/>
        <end position="366"/>
    </location>
</feature>
<dbReference type="Proteomes" id="UP000292373">
    <property type="component" value="Unassembled WGS sequence"/>
</dbReference>
<feature type="transmembrane region" description="Helical" evidence="6">
    <location>
        <begin position="225"/>
        <end position="243"/>
    </location>
</feature>
<feature type="transmembrane region" description="Helical" evidence="6">
    <location>
        <begin position="255"/>
        <end position="284"/>
    </location>
</feature>
<dbReference type="PANTHER" id="PTHR30213">
    <property type="entry name" value="INNER MEMBRANE PROTEIN YHJD"/>
    <property type="match status" value="1"/>
</dbReference>
<name>A0A4Q9KE69_9ACTN</name>
<feature type="transmembrane region" description="Helical" evidence="6">
    <location>
        <begin position="191"/>
        <end position="213"/>
    </location>
</feature>
<comment type="subcellular location">
    <subcellularLocation>
        <location evidence="1">Cell membrane</location>
        <topology evidence="1">Multi-pass membrane protein</topology>
    </subcellularLocation>
</comment>
<gene>
    <name evidence="7" type="ORF">ET989_06375</name>
</gene>
<evidence type="ECO:0000256" key="5">
    <source>
        <dbReference type="ARBA" id="ARBA00023136"/>
    </source>
</evidence>
<dbReference type="EMBL" id="SDMQ01000005">
    <property type="protein sequence ID" value="TBT85371.1"/>
    <property type="molecule type" value="Genomic_DNA"/>
</dbReference>
<evidence type="ECO:0000256" key="6">
    <source>
        <dbReference type="SAM" id="Phobius"/>
    </source>
</evidence>
<evidence type="ECO:0000256" key="2">
    <source>
        <dbReference type="ARBA" id="ARBA00022475"/>
    </source>
</evidence>
<dbReference type="InterPro" id="IPR017039">
    <property type="entry name" value="Virul_fac_BrkB"/>
</dbReference>
<dbReference type="OrthoDB" id="4127374at2"/>
<keyword evidence="2" id="KW-1003">Cell membrane</keyword>
<evidence type="ECO:0000313" key="8">
    <source>
        <dbReference type="Proteomes" id="UP000292373"/>
    </source>
</evidence>
<dbReference type="AlphaFoldDB" id="A0A4Q9KE69"/>
<organism evidence="7 8">
    <name type="scientific">Propioniciclava sinopodophylli</name>
    <dbReference type="NCBI Taxonomy" id="1837344"/>
    <lineage>
        <taxon>Bacteria</taxon>
        <taxon>Bacillati</taxon>
        <taxon>Actinomycetota</taxon>
        <taxon>Actinomycetes</taxon>
        <taxon>Propionibacteriales</taxon>
        <taxon>Propionibacteriaceae</taxon>
        <taxon>Propioniciclava</taxon>
    </lineage>
</organism>
<sequence>MLQWIEDIKAKPWVAHIIEAFGRFGERLGGQFAAAITYFSVLSIVPVLMVAFAALGLTITVFLPDVLEQVKGWIQDTVAGQGDLGEQLGAVVDQAFNSWRAVGVVGLVSAVWSGANWVKNIRSAVRAMMRPDFDMSEEKTNIVVDTLKNVAILLGLFILVALSMAMTTAATSARDIVGGLLGLDRVPGGGLLLSLVPVLGTLLAGFLLFAFLFKVFPERKVPTPVLLRGAAIGAVGMAILQYLTGTLVGVFSGNAAAAVFGSVIVTMLYFNLFATLILLVAAWVGTHPGFVGPTVTLTDVTPATPTDYATKKVAAELAAAREREEAERIPMADADRRAAASRGVGAAAGALVTGAVAAIAAILSGLGRR</sequence>
<feature type="transmembrane region" description="Helical" evidence="6">
    <location>
        <begin position="32"/>
        <end position="63"/>
    </location>
</feature>
<dbReference type="PANTHER" id="PTHR30213:SF1">
    <property type="entry name" value="INNER MEMBRANE PROTEIN YHJD"/>
    <property type="match status" value="1"/>
</dbReference>
<evidence type="ECO:0000256" key="4">
    <source>
        <dbReference type="ARBA" id="ARBA00022989"/>
    </source>
</evidence>
<evidence type="ECO:0000256" key="1">
    <source>
        <dbReference type="ARBA" id="ARBA00004651"/>
    </source>
</evidence>
<proteinExistence type="predicted"/>
<reference evidence="7 8" key="1">
    <citation type="submission" date="2019-01" db="EMBL/GenBank/DDBJ databases">
        <title>Lactibacter flavus gen. nov., sp. nov., a novel bacterium of the family Propionibacteriaceae isolated from raw milk and dairy products.</title>
        <authorList>
            <person name="Huptas C."/>
            <person name="Wenning M."/>
            <person name="Breitenwieser F."/>
            <person name="Doll E."/>
            <person name="Von Neubeck M."/>
            <person name="Busse H.-J."/>
            <person name="Scherer S."/>
        </authorList>
    </citation>
    <scope>NUCLEOTIDE SEQUENCE [LARGE SCALE GENOMIC DNA]</scope>
    <source>
        <strain evidence="7 8">KCTC 33808</strain>
    </source>
</reference>
<keyword evidence="3 6" id="KW-0812">Transmembrane</keyword>
<dbReference type="RefSeq" id="WP_131167712.1">
    <property type="nucleotide sequence ID" value="NZ_SDMQ01000005.1"/>
</dbReference>
<dbReference type="Pfam" id="PF03631">
    <property type="entry name" value="Virul_fac_BrkB"/>
    <property type="match status" value="1"/>
</dbReference>
<comment type="caution">
    <text evidence="7">The sequence shown here is derived from an EMBL/GenBank/DDBJ whole genome shotgun (WGS) entry which is preliminary data.</text>
</comment>
<dbReference type="GO" id="GO:0005886">
    <property type="term" value="C:plasma membrane"/>
    <property type="evidence" value="ECO:0007669"/>
    <property type="project" value="UniProtKB-SubCell"/>
</dbReference>
<protein>
    <submittedName>
        <fullName evidence="7">tRNA-processing ribonuclease</fullName>
    </submittedName>
</protein>
<feature type="transmembrane region" description="Helical" evidence="6">
    <location>
        <begin position="150"/>
        <end position="171"/>
    </location>
</feature>
<evidence type="ECO:0000313" key="7">
    <source>
        <dbReference type="EMBL" id="TBT85371.1"/>
    </source>
</evidence>